<dbReference type="AlphaFoldDB" id="A0A0W0Y3U1"/>
<accession>A0A0W0Y3U1</accession>
<protein>
    <submittedName>
        <fullName evidence="2">ABC transporter permease</fullName>
    </submittedName>
</protein>
<dbReference type="EMBL" id="LNYS01000006">
    <property type="protein sequence ID" value="KTD51477.1"/>
    <property type="molecule type" value="Genomic_DNA"/>
</dbReference>
<evidence type="ECO:0000256" key="1">
    <source>
        <dbReference type="SAM" id="Phobius"/>
    </source>
</evidence>
<feature type="transmembrane region" description="Helical" evidence="1">
    <location>
        <begin position="12"/>
        <end position="37"/>
    </location>
</feature>
<feature type="transmembrane region" description="Helical" evidence="1">
    <location>
        <begin position="191"/>
        <end position="214"/>
    </location>
</feature>
<dbReference type="OrthoDB" id="5643267at2"/>
<feature type="transmembrane region" description="Helical" evidence="1">
    <location>
        <begin position="57"/>
        <end position="79"/>
    </location>
</feature>
<evidence type="ECO:0000313" key="2">
    <source>
        <dbReference type="EMBL" id="KTD51477.1"/>
    </source>
</evidence>
<dbReference type="Pfam" id="PF02405">
    <property type="entry name" value="MlaE"/>
    <property type="match status" value="2"/>
</dbReference>
<reference evidence="2 3" key="1">
    <citation type="submission" date="2015-11" db="EMBL/GenBank/DDBJ databases">
        <title>Genomic analysis of 38 Legionella species identifies large and diverse effector repertoires.</title>
        <authorList>
            <person name="Burstein D."/>
            <person name="Amaro F."/>
            <person name="Zusman T."/>
            <person name="Lifshitz Z."/>
            <person name="Cohen O."/>
            <person name="Gilbert J.A."/>
            <person name="Pupko T."/>
            <person name="Shuman H.A."/>
            <person name="Segal G."/>
        </authorList>
    </citation>
    <scope>NUCLEOTIDE SEQUENCE [LARGE SCALE GENOMIC DNA]</scope>
    <source>
        <strain evidence="2 3">CDC#1442-AUS-E</strain>
    </source>
</reference>
<keyword evidence="1" id="KW-0812">Transmembrane</keyword>
<feature type="transmembrane region" description="Helical" evidence="1">
    <location>
        <begin position="138"/>
        <end position="171"/>
    </location>
</feature>
<dbReference type="GO" id="GO:0043190">
    <property type="term" value="C:ATP-binding cassette (ABC) transporter complex"/>
    <property type="evidence" value="ECO:0007669"/>
    <property type="project" value="InterPro"/>
</dbReference>
<proteinExistence type="predicted"/>
<name>A0A0W0Y3U1_9GAMM</name>
<dbReference type="STRING" id="45073.Lqui_0321"/>
<feature type="transmembrane region" description="Helical" evidence="1">
    <location>
        <begin position="226"/>
        <end position="245"/>
    </location>
</feature>
<evidence type="ECO:0000313" key="3">
    <source>
        <dbReference type="Proteomes" id="UP000054618"/>
    </source>
</evidence>
<comment type="caution">
    <text evidence="2">The sequence shown here is derived from an EMBL/GenBank/DDBJ whole genome shotgun (WGS) entry which is preliminary data.</text>
</comment>
<keyword evidence="3" id="KW-1185">Reference proteome</keyword>
<gene>
    <name evidence="2" type="ORF">Lqui_0321</name>
</gene>
<dbReference type="PATRIC" id="fig|45073.5.peg.346"/>
<dbReference type="Proteomes" id="UP000054618">
    <property type="component" value="Unassembled WGS sequence"/>
</dbReference>
<keyword evidence="1" id="KW-1133">Transmembrane helix</keyword>
<organism evidence="2 3">
    <name type="scientific">Legionella quinlivanii</name>
    <dbReference type="NCBI Taxonomy" id="45073"/>
    <lineage>
        <taxon>Bacteria</taxon>
        <taxon>Pseudomonadati</taxon>
        <taxon>Pseudomonadota</taxon>
        <taxon>Gammaproteobacteria</taxon>
        <taxon>Legionellales</taxon>
        <taxon>Legionellaceae</taxon>
        <taxon>Legionella</taxon>
    </lineage>
</organism>
<dbReference type="RefSeq" id="WP_058506455.1">
    <property type="nucleotide sequence ID" value="NZ_CAAAIK010000019.1"/>
</dbReference>
<keyword evidence="1" id="KW-0472">Membrane</keyword>
<dbReference type="InterPro" id="IPR030802">
    <property type="entry name" value="Permease_MalE"/>
</dbReference>
<sequence length="250" mass="28548">MSKFFFYTGQKIFSLHRAITLFFVYLGHLSYCFIFKWQDVRWSHTILGTLHSGSVLVFPLLILSCLIGMSLAYSINYILAPFNLQNQALFIAQSTIIRDMAPLPIGFIFCVQCGLNLINPDHPSLNHTPDRVMLETIIPLIVGVNITAMLLYTYISAAFFLSVFLTFSYLLHMSTDEYLLRLSEIINPADVITSLIKTILYASIASYTAGYYYYYVTNKVMPVRRAVSRIITRGLFWLVVISVLVKLNFT</sequence>